<dbReference type="OrthoDB" id="2401986at2"/>
<sequence length="169" mass="18833">MNKITKFITTLIVIALIVSFTTLGFAEANGYPSQEEIKNDPRTIELTKEEIAQNKDIVFDDTDEPVMIPRVLPAIPFVASAVFGILAKQGVKTFVKSISKHALQRAGQRGITKHMMANTLKNGTKYTDKKTGAKILYDKKTGTTLVIKGNKVVTTYKQKKPKKVWRKGH</sequence>
<comment type="caution">
    <text evidence="2">The sequence shown here is derived from an EMBL/GenBank/DDBJ whole genome shotgun (WGS) entry which is preliminary data.</text>
</comment>
<reference evidence="4" key="3">
    <citation type="journal article" date="2018" name="Vet. Microbiol.">
        <title>Molecular epidemiology of methicillin-resistant staphylococci amongst veterinary personnel, personnel-owned pets, patients and the hospital environment of two companion animal veterinary hospitals.</title>
        <authorList>
            <person name="Worthing K.A."/>
            <person name="Brown J."/>
            <person name="Gerber L."/>
            <person name="Abraham S."/>
            <person name="Trott D."/>
            <person name="Norris J.M."/>
        </authorList>
    </citation>
    <scope>NUCLEOTIDE SEQUENCE [LARGE SCALE GENOMIC DNA]</scope>
    <source>
        <strain evidence="4">ST496-2</strain>
    </source>
</reference>
<dbReference type="Proteomes" id="UP000246351">
    <property type="component" value="Unassembled WGS sequence"/>
</dbReference>
<reference evidence="2" key="2">
    <citation type="journal article" date="2018" name="Vet. Microbiol.">
        <title>Methicillin-resistant staphylococci amongst veterinary personnel, personnel-owned pets, patients and the hospital environment of two small animal veterinary hospitals.</title>
        <authorList>
            <person name="Worthing K.A."/>
            <person name="Brown J."/>
            <person name="Gerber L."/>
            <person name="Abraham S."/>
            <person name="Trott D."/>
            <person name="Norris J.M."/>
        </authorList>
    </citation>
    <scope>NUCLEOTIDE SEQUENCE</scope>
    <source>
        <strain evidence="2">ST496-2</strain>
    </source>
</reference>
<dbReference type="AlphaFoldDB" id="A0A317YWG6"/>
<dbReference type="EMBL" id="QEIV01001024">
    <property type="protein sequence ID" value="PWZ97970.1"/>
    <property type="molecule type" value="Genomic_DNA"/>
</dbReference>
<accession>A0A317YWG6</accession>
<protein>
    <recommendedName>
        <fullName evidence="5">DUF4258 domain-containing protein</fullName>
    </recommendedName>
</protein>
<evidence type="ECO:0008006" key="5">
    <source>
        <dbReference type="Google" id="ProtNLM"/>
    </source>
</evidence>
<evidence type="ECO:0000313" key="1">
    <source>
        <dbReference type="EMBL" id="PWZ97970.1"/>
    </source>
</evidence>
<reference evidence="1 3" key="1">
    <citation type="journal article" date="2018" name="Vet. Microbiol.">
        <title>Clonal diversity and geographic distribution of methicillin-resistant Staphylococcus pseudintermedius from Australian animals: Discovery of novel sequence types.</title>
        <authorList>
            <person name="Worthing K.A."/>
            <person name="Abraham S."/>
            <person name="Coombs G.W."/>
            <person name="Pang S."/>
            <person name="Saputra S."/>
            <person name="Jordan D."/>
            <person name="Trott D.J."/>
            <person name="Norris J.M."/>
        </authorList>
    </citation>
    <scope>NUCLEOTIDE SEQUENCE [LARGE SCALE GENOMIC DNA]</scope>
    <source>
        <strain evidence="1 3">ST71 3</strain>
    </source>
</reference>
<proteinExistence type="predicted"/>
<evidence type="ECO:0000313" key="4">
    <source>
        <dbReference type="Proteomes" id="UP000256409"/>
    </source>
</evidence>
<gene>
    <name evidence="1" type="ORF">DD924_10720</name>
    <name evidence="2" type="ORF">DV961_12375</name>
</gene>
<dbReference type="Proteomes" id="UP000256409">
    <property type="component" value="Unassembled WGS sequence"/>
</dbReference>
<evidence type="ECO:0000313" key="3">
    <source>
        <dbReference type="Proteomes" id="UP000246351"/>
    </source>
</evidence>
<name>A0A317YWG6_STAPS</name>
<dbReference type="EMBL" id="QQPC01000119">
    <property type="protein sequence ID" value="REA80223.1"/>
    <property type="molecule type" value="Genomic_DNA"/>
</dbReference>
<evidence type="ECO:0000313" key="2">
    <source>
        <dbReference type="EMBL" id="REA80223.1"/>
    </source>
</evidence>
<dbReference type="RefSeq" id="WP_037541947.1">
    <property type="nucleotide sequence ID" value="NZ_BAAFIN010000010.1"/>
</dbReference>
<organism evidence="2 4">
    <name type="scientific">Staphylococcus pseudintermedius</name>
    <dbReference type="NCBI Taxonomy" id="283734"/>
    <lineage>
        <taxon>Bacteria</taxon>
        <taxon>Bacillati</taxon>
        <taxon>Bacillota</taxon>
        <taxon>Bacilli</taxon>
        <taxon>Bacillales</taxon>
        <taxon>Staphylococcaceae</taxon>
        <taxon>Staphylococcus</taxon>
        <taxon>Staphylococcus intermedius group</taxon>
    </lineage>
</organism>